<proteinExistence type="predicted"/>
<organism evidence="1 2">
    <name type="scientific">Elysia crispata</name>
    <name type="common">lettuce slug</name>
    <dbReference type="NCBI Taxonomy" id="231223"/>
    <lineage>
        <taxon>Eukaryota</taxon>
        <taxon>Metazoa</taxon>
        <taxon>Spiralia</taxon>
        <taxon>Lophotrochozoa</taxon>
        <taxon>Mollusca</taxon>
        <taxon>Gastropoda</taxon>
        <taxon>Heterobranchia</taxon>
        <taxon>Euthyneura</taxon>
        <taxon>Panpulmonata</taxon>
        <taxon>Sacoglossa</taxon>
        <taxon>Placobranchoidea</taxon>
        <taxon>Plakobranchidae</taxon>
        <taxon>Elysia</taxon>
    </lineage>
</organism>
<evidence type="ECO:0000313" key="2">
    <source>
        <dbReference type="Proteomes" id="UP001283361"/>
    </source>
</evidence>
<gene>
    <name evidence="1" type="ORF">RRG08_034550</name>
</gene>
<dbReference type="Proteomes" id="UP001283361">
    <property type="component" value="Unassembled WGS sequence"/>
</dbReference>
<name>A0AAE1AE75_9GAST</name>
<feature type="non-terminal residue" evidence="1">
    <location>
        <position position="1"/>
    </location>
</feature>
<dbReference type="AlphaFoldDB" id="A0AAE1AE75"/>
<protein>
    <submittedName>
        <fullName evidence="1">Uncharacterized protein</fullName>
    </submittedName>
</protein>
<keyword evidence="2" id="KW-1185">Reference proteome</keyword>
<sequence>STLCLRAERDGRIKFGPGPRTDCGTAADACLVFTGGSQLQSHGCPAPRSRPSFLWKRLSSVSWKESRKTDLTVHRISSSGRKSLKLRKVHHKIKGALWHLFSE</sequence>
<comment type="caution">
    <text evidence="1">The sequence shown here is derived from an EMBL/GenBank/DDBJ whole genome shotgun (WGS) entry which is preliminary data.</text>
</comment>
<evidence type="ECO:0000313" key="1">
    <source>
        <dbReference type="EMBL" id="KAK3786203.1"/>
    </source>
</evidence>
<accession>A0AAE1AE75</accession>
<reference evidence="1" key="1">
    <citation type="journal article" date="2023" name="G3 (Bethesda)">
        <title>A reference genome for the long-term kleptoplast-retaining sea slug Elysia crispata morphotype clarki.</title>
        <authorList>
            <person name="Eastman K.E."/>
            <person name="Pendleton A.L."/>
            <person name="Shaikh M.A."/>
            <person name="Suttiyut T."/>
            <person name="Ogas R."/>
            <person name="Tomko P."/>
            <person name="Gavelis G."/>
            <person name="Widhalm J.R."/>
            <person name="Wisecaver J.H."/>
        </authorList>
    </citation>
    <scope>NUCLEOTIDE SEQUENCE</scope>
    <source>
        <strain evidence="1">ECLA1</strain>
    </source>
</reference>
<dbReference type="EMBL" id="JAWDGP010001997">
    <property type="protein sequence ID" value="KAK3786203.1"/>
    <property type="molecule type" value="Genomic_DNA"/>
</dbReference>